<dbReference type="SUPFAM" id="SSF47616">
    <property type="entry name" value="GST C-terminal domain-like"/>
    <property type="match status" value="1"/>
</dbReference>
<dbReference type="InterPro" id="IPR036219">
    <property type="entry name" value="eEF-1beta-like_sf"/>
</dbReference>
<evidence type="ECO:0000256" key="9">
    <source>
        <dbReference type="SAM" id="MobiDB-lite"/>
    </source>
</evidence>
<dbReference type="Gene3D" id="3.30.70.60">
    <property type="match status" value="1"/>
</dbReference>
<dbReference type="InterPro" id="IPR014038">
    <property type="entry name" value="EF1B_bsu/dsu_GNE"/>
</dbReference>
<dbReference type="Pfam" id="PF00736">
    <property type="entry name" value="EF1_GNE"/>
    <property type="match status" value="1"/>
</dbReference>
<evidence type="ECO:0000256" key="3">
    <source>
        <dbReference type="ARBA" id="ARBA00017600"/>
    </source>
</evidence>
<dbReference type="PANTHER" id="PTHR11595">
    <property type="entry name" value="EF-HAND AND COILED-COIL DOMAIN-CONTAINING FAMILY MEMBER"/>
    <property type="match status" value="1"/>
</dbReference>
<evidence type="ECO:0000313" key="13">
    <source>
        <dbReference type="Proteomes" id="UP000283509"/>
    </source>
</evidence>
<dbReference type="SMART" id="SM01182">
    <property type="entry name" value="EF-1_beta_acid"/>
    <property type="match status" value="1"/>
</dbReference>
<comment type="subunit">
    <text evidence="2">EF-1 is composed of 4 subunits: alpha, beta, delta, and gamma.</text>
</comment>
<comment type="caution">
    <text evidence="12">The sequence shown here is derived from an EMBL/GenBank/DDBJ whole genome shotgun (WGS) entry which is preliminary data.</text>
</comment>
<dbReference type="InterPro" id="IPR036282">
    <property type="entry name" value="Glutathione-S-Trfase_C_sf"/>
</dbReference>
<dbReference type="InterPro" id="IPR018940">
    <property type="entry name" value="EF-1_beta_acid_region_euk"/>
</dbReference>
<dbReference type="PROSITE" id="PS00824">
    <property type="entry name" value="EF1BD_1"/>
    <property type="match status" value="1"/>
</dbReference>
<dbReference type="InterPro" id="IPR001326">
    <property type="entry name" value="Transl_elong_EF1B_B/D_CS"/>
</dbReference>
<keyword evidence="4 8" id="KW-0251">Elongation factor</keyword>
<reference evidence="12 13" key="2">
    <citation type="submission" date="2019-01" db="EMBL/GenBank/DDBJ databases">
        <title>The decoding of complex shrimp genome reveals the adaptation for benthos swimmer, frequently molting mechanism and breeding impact on genome.</title>
        <authorList>
            <person name="Sun Y."/>
            <person name="Gao Y."/>
            <person name="Yu Y."/>
        </authorList>
    </citation>
    <scope>NUCLEOTIDE SEQUENCE [LARGE SCALE GENOMIC DNA]</scope>
    <source>
        <tissue evidence="12">Muscle</tissue>
    </source>
</reference>
<dbReference type="GO" id="GO:0005853">
    <property type="term" value="C:eukaryotic translation elongation factor 1 complex"/>
    <property type="evidence" value="ECO:0007669"/>
    <property type="project" value="InterPro"/>
</dbReference>
<dbReference type="Proteomes" id="UP000283509">
    <property type="component" value="Unassembled WGS sequence"/>
</dbReference>
<dbReference type="GO" id="GO:0005829">
    <property type="term" value="C:cytosol"/>
    <property type="evidence" value="ECO:0007669"/>
    <property type="project" value="TreeGrafter"/>
</dbReference>
<dbReference type="InterPro" id="IPR014717">
    <property type="entry name" value="Transl_elong_EF1B/ribsomal_bS6"/>
</dbReference>
<dbReference type="PANTHER" id="PTHR11595:SF21">
    <property type="entry name" value="ELONGATION FACTOR 1-BETA"/>
    <property type="match status" value="1"/>
</dbReference>
<feature type="domain" description="Translation elongation factor EF1B beta/delta subunit guanine nucleotide exchange" evidence="10">
    <location>
        <begin position="133"/>
        <end position="219"/>
    </location>
</feature>
<accession>A0A3R7Q0U5</accession>
<evidence type="ECO:0000259" key="11">
    <source>
        <dbReference type="SMART" id="SM01182"/>
    </source>
</evidence>
<evidence type="ECO:0000313" key="12">
    <source>
        <dbReference type="EMBL" id="ROT65666.1"/>
    </source>
</evidence>
<reference evidence="12 13" key="1">
    <citation type="submission" date="2018-04" db="EMBL/GenBank/DDBJ databases">
        <authorList>
            <person name="Zhang X."/>
            <person name="Yuan J."/>
            <person name="Li F."/>
            <person name="Xiang J."/>
        </authorList>
    </citation>
    <scope>NUCLEOTIDE SEQUENCE [LARGE SCALE GENOMIC DNA]</scope>
    <source>
        <tissue evidence="12">Muscle</tissue>
    </source>
</reference>
<gene>
    <name evidence="12" type="ORF">C7M84_016369</name>
</gene>
<dbReference type="SUPFAM" id="SSF54984">
    <property type="entry name" value="eEF-1beta-like"/>
    <property type="match status" value="1"/>
</dbReference>
<feature type="compositionally biased region" description="Acidic residues" evidence="9">
    <location>
        <begin position="87"/>
        <end position="108"/>
    </location>
</feature>
<comment type="similarity">
    <text evidence="1 8">Belongs to the EF-1-beta/EF-1-delta family.</text>
</comment>
<dbReference type="GO" id="GO:0003746">
    <property type="term" value="F:translation elongation factor activity"/>
    <property type="evidence" value="ECO:0007669"/>
    <property type="project" value="UniProtKB-KW"/>
</dbReference>
<evidence type="ECO:0000256" key="2">
    <source>
        <dbReference type="ARBA" id="ARBA00011613"/>
    </source>
</evidence>
<name>A0A3R7Q0U5_PENVA</name>
<evidence type="ECO:0000256" key="5">
    <source>
        <dbReference type="ARBA" id="ARBA00022917"/>
    </source>
</evidence>
<dbReference type="GO" id="GO:0005085">
    <property type="term" value="F:guanyl-nucleotide exchange factor activity"/>
    <property type="evidence" value="ECO:0007669"/>
    <property type="project" value="TreeGrafter"/>
</dbReference>
<dbReference type="FunFam" id="3.30.70.60:FF:000001">
    <property type="entry name" value="Elongation factor 1-beta 1 like"/>
    <property type="match status" value="1"/>
</dbReference>
<protein>
    <recommendedName>
        <fullName evidence="3">Elongation factor 1-beta</fullName>
    </recommendedName>
</protein>
<dbReference type="OrthoDB" id="331763at2759"/>
<organism evidence="12 13">
    <name type="scientific">Penaeus vannamei</name>
    <name type="common">Whiteleg shrimp</name>
    <name type="synonym">Litopenaeus vannamei</name>
    <dbReference type="NCBI Taxonomy" id="6689"/>
    <lineage>
        <taxon>Eukaryota</taxon>
        <taxon>Metazoa</taxon>
        <taxon>Ecdysozoa</taxon>
        <taxon>Arthropoda</taxon>
        <taxon>Crustacea</taxon>
        <taxon>Multicrustacea</taxon>
        <taxon>Malacostraca</taxon>
        <taxon>Eumalacostraca</taxon>
        <taxon>Eucarida</taxon>
        <taxon>Decapoda</taxon>
        <taxon>Dendrobranchiata</taxon>
        <taxon>Penaeoidea</taxon>
        <taxon>Penaeidae</taxon>
        <taxon>Penaeus</taxon>
    </lineage>
</organism>
<feature type="region of interest" description="Disordered" evidence="9">
    <location>
        <begin position="74"/>
        <end position="108"/>
    </location>
</feature>
<comment type="subunit">
    <text evidence="7">EF-1 is composed of 4 subunits: alpha, beta (alpha subunit of the eEF1B subcomplex), delta (beta subunit of the eEF1B subcomplex), and gamma (gamma subunit of the eEF1B subcomplex). Interacts with elongation factor EEF1A1.</text>
</comment>
<keyword evidence="5 8" id="KW-0648">Protein biosynthesis</keyword>
<dbReference type="AlphaFoldDB" id="A0A3R7Q0U5"/>
<comment type="function">
    <text evidence="6">Catalytic subunit of the guanine nucleotide exchange factor (GEF) (eEF1B subcomplex) of the eukaryotic elongation factor 1 complex (eEF1). Stimulates the exchange of GDP for GTP on elongation factor 1A (eEF1A), probably by displacing GDP from the nucleotide binding pocket in eEF1A.</text>
</comment>
<dbReference type="Pfam" id="PF10587">
    <property type="entry name" value="EF-1_beta_acid"/>
    <property type="match status" value="1"/>
</dbReference>
<dbReference type="STRING" id="6689.A0A3R7Q0U5"/>
<evidence type="ECO:0000256" key="1">
    <source>
        <dbReference type="ARBA" id="ARBA00007411"/>
    </source>
</evidence>
<evidence type="ECO:0000256" key="4">
    <source>
        <dbReference type="ARBA" id="ARBA00022768"/>
    </source>
</evidence>
<evidence type="ECO:0000259" key="10">
    <source>
        <dbReference type="SMART" id="SM00888"/>
    </source>
</evidence>
<keyword evidence="13" id="KW-1185">Reference proteome</keyword>
<dbReference type="FunFam" id="1.20.1050.130:FF:000001">
    <property type="entry name" value="Putative Elongation factor 1-beta"/>
    <property type="match status" value="1"/>
</dbReference>
<dbReference type="CDD" id="cd10308">
    <property type="entry name" value="GST_C_eEF1b_like"/>
    <property type="match status" value="1"/>
</dbReference>
<sequence length="219" mass="24017">MPNFGDLKSDAGVKALNDYLGDKSYIEGFVASQDDVAVFEALGKAPAGKYPHALRWYNHISSFGAEKSKFPGVKKALSNQGPAPAAADDDDDDEVDLFGSDEEEEDEEAARVREERLAAYAAKKSAKPGPIAKSQIMLDCKPWDDETDMKEMENQIRTITMDGLVWGASKLNPLAFGIMKLSILCTIEDAKVSVDDLIEKIQEFEDFVQSVDVAAFNKV</sequence>
<evidence type="ECO:0000256" key="8">
    <source>
        <dbReference type="RuleBase" id="RU003791"/>
    </source>
</evidence>
<dbReference type="InterPro" id="IPR049720">
    <property type="entry name" value="EF1B_bsu/dsu"/>
</dbReference>
<evidence type="ECO:0000256" key="7">
    <source>
        <dbReference type="ARBA" id="ARBA00093529"/>
    </source>
</evidence>
<proteinExistence type="inferred from homology"/>
<dbReference type="Gene3D" id="1.20.1050.130">
    <property type="match status" value="1"/>
</dbReference>
<dbReference type="EMBL" id="QCYY01003060">
    <property type="protein sequence ID" value="ROT65666.1"/>
    <property type="molecule type" value="Genomic_DNA"/>
</dbReference>
<dbReference type="CDD" id="cd00292">
    <property type="entry name" value="EF1B"/>
    <property type="match status" value="1"/>
</dbReference>
<evidence type="ECO:0000256" key="6">
    <source>
        <dbReference type="ARBA" id="ARBA00093309"/>
    </source>
</evidence>
<dbReference type="PROSITE" id="PS00825">
    <property type="entry name" value="EF1BD_2"/>
    <property type="match status" value="1"/>
</dbReference>
<dbReference type="SMART" id="SM00888">
    <property type="entry name" value="EF1_GNE"/>
    <property type="match status" value="1"/>
</dbReference>
<feature type="domain" description="Elongation factor 1 beta central acidic region eukaryote" evidence="11">
    <location>
        <begin position="97"/>
        <end position="124"/>
    </location>
</feature>